<keyword evidence="2" id="KW-0472">Membrane</keyword>
<dbReference type="PANTHER" id="PTHR36834">
    <property type="entry name" value="MEMBRANE PROTEIN-RELATED"/>
    <property type="match status" value="1"/>
</dbReference>
<keyword evidence="2" id="KW-0812">Transmembrane</keyword>
<evidence type="ECO:0000313" key="5">
    <source>
        <dbReference type="Proteomes" id="UP001183817"/>
    </source>
</evidence>
<dbReference type="Proteomes" id="UP001183817">
    <property type="component" value="Unassembled WGS sequence"/>
</dbReference>
<keyword evidence="2" id="KW-1133">Transmembrane helix</keyword>
<gene>
    <name evidence="4" type="ORF">J2S64_003719</name>
</gene>
<accession>A0ABU2BQJ9</accession>
<evidence type="ECO:0000259" key="3">
    <source>
        <dbReference type="Pfam" id="PF04892"/>
    </source>
</evidence>
<sequence>MTKPHFHFTVFLAAAYLLALAMIAFWPTPVDRPVSGSLSSIIGWLHAHGMPSFFGYNKFEFGANILLFIPFGYIAAAWTRKWWHPVAAGFAASCLIELGQALLLPNRFASLLDIVANTVGAAVGTFILVFLHARHAEPRRDSPPATEHGLGTHPDDEMAGNPPVGR</sequence>
<feature type="transmembrane region" description="Helical" evidence="2">
    <location>
        <begin position="6"/>
        <end position="26"/>
    </location>
</feature>
<keyword evidence="5" id="KW-1185">Reference proteome</keyword>
<comment type="caution">
    <text evidence="4">The sequence shown here is derived from an EMBL/GenBank/DDBJ whole genome shotgun (WGS) entry which is preliminary data.</text>
</comment>
<feature type="transmembrane region" description="Helical" evidence="2">
    <location>
        <begin position="110"/>
        <end position="131"/>
    </location>
</feature>
<dbReference type="InterPro" id="IPR006976">
    <property type="entry name" value="VanZ-like"/>
</dbReference>
<organism evidence="4 5">
    <name type="scientific">Paeniglutamicibacter sulfureus</name>
    <dbReference type="NCBI Taxonomy" id="43666"/>
    <lineage>
        <taxon>Bacteria</taxon>
        <taxon>Bacillati</taxon>
        <taxon>Actinomycetota</taxon>
        <taxon>Actinomycetes</taxon>
        <taxon>Micrococcales</taxon>
        <taxon>Micrococcaceae</taxon>
        <taxon>Paeniglutamicibacter</taxon>
    </lineage>
</organism>
<name>A0ABU2BQJ9_9MICC</name>
<feature type="region of interest" description="Disordered" evidence="1">
    <location>
        <begin position="138"/>
        <end position="166"/>
    </location>
</feature>
<feature type="transmembrane region" description="Helical" evidence="2">
    <location>
        <begin position="86"/>
        <end position="104"/>
    </location>
</feature>
<evidence type="ECO:0000256" key="1">
    <source>
        <dbReference type="SAM" id="MobiDB-lite"/>
    </source>
</evidence>
<reference evidence="4 5" key="1">
    <citation type="submission" date="2023-07" db="EMBL/GenBank/DDBJ databases">
        <title>Sequencing the genomes of 1000 actinobacteria strains.</title>
        <authorList>
            <person name="Klenk H.-P."/>
        </authorList>
    </citation>
    <scope>NUCLEOTIDE SEQUENCE [LARGE SCALE GENOMIC DNA]</scope>
    <source>
        <strain evidence="4 5">DSM 20167</strain>
    </source>
</reference>
<feature type="domain" description="VanZ-like" evidence="3">
    <location>
        <begin position="14"/>
        <end position="131"/>
    </location>
</feature>
<dbReference type="PANTHER" id="PTHR36834:SF1">
    <property type="entry name" value="INTEGRAL MEMBRANE PROTEIN"/>
    <property type="match status" value="1"/>
</dbReference>
<proteinExistence type="predicted"/>
<dbReference type="Pfam" id="PF04892">
    <property type="entry name" value="VanZ"/>
    <property type="match status" value="1"/>
</dbReference>
<dbReference type="InterPro" id="IPR053150">
    <property type="entry name" value="Teicoplanin_resist-assoc"/>
</dbReference>
<evidence type="ECO:0000256" key="2">
    <source>
        <dbReference type="SAM" id="Phobius"/>
    </source>
</evidence>
<dbReference type="RefSeq" id="WP_310292723.1">
    <property type="nucleotide sequence ID" value="NZ_BAAAWO010000001.1"/>
</dbReference>
<dbReference type="EMBL" id="JAVDYI010000001">
    <property type="protein sequence ID" value="MDR7360028.1"/>
    <property type="molecule type" value="Genomic_DNA"/>
</dbReference>
<feature type="transmembrane region" description="Helical" evidence="2">
    <location>
        <begin position="61"/>
        <end position="79"/>
    </location>
</feature>
<evidence type="ECO:0000313" key="4">
    <source>
        <dbReference type="EMBL" id="MDR7360028.1"/>
    </source>
</evidence>
<protein>
    <submittedName>
        <fullName evidence="4">Glycopeptide antibiotics resistance protein</fullName>
    </submittedName>
</protein>